<evidence type="ECO:0000313" key="1">
    <source>
        <dbReference type="EMBL" id="GGM38562.1"/>
    </source>
</evidence>
<reference evidence="1" key="1">
    <citation type="journal article" date="2014" name="Int. J. Syst. Evol. Microbiol.">
        <title>Complete genome sequence of Corynebacterium casei LMG S-19264T (=DSM 44701T), isolated from a smear-ripened cheese.</title>
        <authorList>
            <consortium name="US DOE Joint Genome Institute (JGI-PGF)"/>
            <person name="Walter F."/>
            <person name="Albersmeier A."/>
            <person name="Kalinowski J."/>
            <person name="Ruckert C."/>
        </authorList>
    </citation>
    <scope>NUCLEOTIDE SEQUENCE</scope>
    <source>
        <strain evidence="1">JCM 19831</strain>
    </source>
</reference>
<gene>
    <name evidence="1" type="ORF">GCM10007977_045040</name>
</gene>
<evidence type="ECO:0008006" key="3">
    <source>
        <dbReference type="Google" id="ProtNLM"/>
    </source>
</evidence>
<dbReference type="PANTHER" id="PTHR38479:SF2">
    <property type="entry name" value="WINGED HELIX DNA-BINDING DOMAIN-CONTAINING PROTEIN"/>
    <property type="match status" value="1"/>
</dbReference>
<protein>
    <recommendedName>
        <fullName evidence="3">Winged helix DNA-binding domain-containing protein</fullName>
    </recommendedName>
</protein>
<sequence>MPGGYQPDASSVGSVQDAVPTRMAICCIVLSLGWNDVLNWRSRRQRLHRPDADPTGVVRALAGVQAQVTASAEQAVGARTPLPDPAPLRAAVADRRLVKTWAARGTLHLLDAAEAPAHLALLAAARTWEKGAWQRTFVTADQLAKIAAAAWDILDGTVLSRDELTTAIVEHAADPSIEEHLRSGWGSVLKPLAWQGLLVYGPSTDNRVTFTRPDTFVPGWTAPPTPESAAEVVIPSYLGAYGPASPATFDQWLIRGHSKKAQLKAWFAALTSAGVLSRVDVDGEVLYARTEDLASLADPEPFDEVRLLPAFDQFVLGPGTSDARVIPPARRAEISRTAGWIAPVIAYRGRVCGTWERAEAGVVVNVFPEQGPLPALDAEIARVAQAPGTAATSSDSRNST</sequence>
<organism evidence="1 2">
    <name type="scientific">Dactylosporangium sucinum</name>
    <dbReference type="NCBI Taxonomy" id="1424081"/>
    <lineage>
        <taxon>Bacteria</taxon>
        <taxon>Bacillati</taxon>
        <taxon>Actinomycetota</taxon>
        <taxon>Actinomycetes</taxon>
        <taxon>Micromonosporales</taxon>
        <taxon>Micromonosporaceae</taxon>
        <taxon>Dactylosporangium</taxon>
    </lineage>
</organism>
<accession>A0A917WXA9</accession>
<evidence type="ECO:0000313" key="2">
    <source>
        <dbReference type="Proteomes" id="UP000642070"/>
    </source>
</evidence>
<dbReference type="EMBL" id="BMPI01000021">
    <property type="protein sequence ID" value="GGM38562.1"/>
    <property type="molecule type" value="Genomic_DNA"/>
</dbReference>
<dbReference type="AlphaFoldDB" id="A0A917WXA9"/>
<dbReference type="Pfam" id="PF06224">
    <property type="entry name" value="AlkZ-like"/>
    <property type="match status" value="1"/>
</dbReference>
<reference evidence="1" key="2">
    <citation type="submission" date="2020-09" db="EMBL/GenBank/DDBJ databases">
        <authorList>
            <person name="Sun Q."/>
            <person name="Ohkuma M."/>
        </authorList>
    </citation>
    <scope>NUCLEOTIDE SEQUENCE</scope>
    <source>
        <strain evidence="1">JCM 19831</strain>
    </source>
</reference>
<proteinExistence type="predicted"/>
<comment type="caution">
    <text evidence="1">The sequence shown here is derived from an EMBL/GenBank/DDBJ whole genome shotgun (WGS) entry which is preliminary data.</text>
</comment>
<dbReference type="InterPro" id="IPR009351">
    <property type="entry name" value="AlkZ-like"/>
</dbReference>
<name>A0A917WXA9_9ACTN</name>
<dbReference type="PANTHER" id="PTHR38479">
    <property type="entry name" value="LMO0824 PROTEIN"/>
    <property type="match status" value="1"/>
</dbReference>
<dbReference type="Proteomes" id="UP000642070">
    <property type="component" value="Unassembled WGS sequence"/>
</dbReference>
<keyword evidence="2" id="KW-1185">Reference proteome</keyword>